<dbReference type="GO" id="GO:0005794">
    <property type="term" value="C:Golgi apparatus"/>
    <property type="evidence" value="ECO:0007669"/>
    <property type="project" value="TreeGrafter"/>
</dbReference>
<reference evidence="1" key="1">
    <citation type="submission" date="2015-09" db="EMBL/GenBank/DDBJ databases">
        <title>De novo assembly of Pectinophora gossypiella (Pink Bollworm) gut transcriptome.</title>
        <authorList>
            <person name="Tassone E.E."/>
        </authorList>
    </citation>
    <scope>NUCLEOTIDE SEQUENCE</scope>
</reference>
<dbReference type="InterPro" id="IPR008551">
    <property type="entry name" value="TANGO2"/>
</dbReference>
<dbReference type="Pfam" id="PF05742">
    <property type="entry name" value="TANGO2"/>
    <property type="match status" value="1"/>
</dbReference>
<sequence length="151" mass="16976">MSKHLFGLSLIRTRELTPIVNTLRKMCILFLHNGSKDLDSDYRLVLVSNRDELYDRPSKDMAPWNEDPAVIGGRDLEAGCDGGTWLALSPLRHKIGVLLNLPNITRPNAKTRGRLVADFVKSDAPTDEYVDFMKGYASECNHFVFIAIELA</sequence>
<accession>A0A1E1W5S6</accession>
<name>A0A1E1W5S6_PECGO</name>
<dbReference type="OrthoDB" id="191601at2759"/>
<dbReference type="GO" id="GO:0009306">
    <property type="term" value="P:protein secretion"/>
    <property type="evidence" value="ECO:0007669"/>
    <property type="project" value="TreeGrafter"/>
</dbReference>
<proteinExistence type="predicted"/>
<dbReference type="PANTHER" id="PTHR17985">
    <property type="entry name" value="SER/THR-RICH PROTEIN T10 IN DGCR REGION"/>
    <property type="match status" value="1"/>
</dbReference>
<evidence type="ECO:0000313" key="1">
    <source>
        <dbReference type="EMBL" id="JAT82320.1"/>
    </source>
</evidence>
<gene>
    <name evidence="1" type="ORF">g.11396</name>
</gene>
<dbReference type="AlphaFoldDB" id="A0A1E1W5S6"/>
<protein>
    <submittedName>
        <fullName evidence="1">Uncharacterized protein</fullName>
    </submittedName>
</protein>
<organism evidence="1">
    <name type="scientific">Pectinophora gossypiella</name>
    <name type="common">Cotton pink bollworm</name>
    <name type="synonym">Depressaria gossypiella</name>
    <dbReference type="NCBI Taxonomy" id="13191"/>
    <lineage>
        <taxon>Eukaryota</taxon>
        <taxon>Metazoa</taxon>
        <taxon>Ecdysozoa</taxon>
        <taxon>Arthropoda</taxon>
        <taxon>Hexapoda</taxon>
        <taxon>Insecta</taxon>
        <taxon>Pterygota</taxon>
        <taxon>Neoptera</taxon>
        <taxon>Endopterygota</taxon>
        <taxon>Lepidoptera</taxon>
        <taxon>Glossata</taxon>
        <taxon>Ditrysia</taxon>
        <taxon>Gelechioidea</taxon>
        <taxon>Gelechiidae</taxon>
        <taxon>Apatetrinae</taxon>
        <taxon>Pectinophora</taxon>
    </lineage>
</organism>
<dbReference type="GO" id="GO:0007030">
    <property type="term" value="P:Golgi organization"/>
    <property type="evidence" value="ECO:0007669"/>
    <property type="project" value="TreeGrafter"/>
</dbReference>
<dbReference type="PANTHER" id="PTHR17985:SF8">
    <property type="entry name" value="TRANSPORT AND GOLGI ORGANIZATION PROTEIN 2 HOMOLOG"/>
    <property type="match status" value="1"/>
</dbReference>
<dbReference type="EMBL" id="GDQN01008734">
    <property type="protein sequence ID" value="JAT82320.1"/>
    <property type="molecule type" value="Transcribed_RNA"/>
</dbReference>